<protein>
    <submittedName>
        <fullName evidence="2">Uncharacterized protein</fullName>
    </submittedName>
</protein>
<dbReference type="Proteomes" id="UP000887579">
    <property type="component" value="Unplaced"/>
</dbReference>
<sequence length="204" mass="21765">MCCSALGQIVYGILMFSALALTLTGMFTPGWRKLEDAPDGAKQQIQDHQVPSGLFPIGCKGWLSGDGVTTQSSADCDNWWNDLPTWNKVVIITACLAVIAEILALVWNLLTFCACCCKQHLLHPLTALAVLTSILLAITVIVFGINQADSICDISKQSGQNWDGCESGKTNANYSFYITCAALACSLVSIGVGIIASCFANHSL</sequence>
<evidence type="ECO:0000313" key="2">
    <source>
        <dbReference type="WBParaSite" id="ES5_v2.g13090.t1"/>
    </source>
</evidence>
<proteinExistence type="predicted"/>
<accession>A0AC34F7E0</accession>
<reference evidence="2" key="1">
    <citation type="submission" date="2022-11" db="UniProtKB">
        <authorList>
            <consortium name="WormBaseParasite"/>
        </authorList>
    </citation>
    <scope>IDENTIFICATION</scope>
</reference>
<dbReference type="WBParaSite" id="ES5_v2.g13090.t1">
    <property type="protein sequence ID" value="ES5_v2.g13090.t1"/>
    <property type="gene ID" value="ES5_v2.g13090"/>
</dbReference>
<name>A0AC34F7E0_9BILA</name>
<evidence type="ECO:0000313" key="1">
    <source>
        <dbReference type="Proteomes" id="UP000887579"/>
    </source>
</evidence>
<organism evidence="1 2">
    <name type="scientific">Panagrolaimus sp. ES5</name>
    <dbReference type="NCBI Taxonomy" id="591445"/>
    <lineage>
        <taxon>Eukaryota</taxon>
        <taxon>Metazoa</taxon>
        <taxon>Ecdysozoa</taxon>
        <taxon>Nematoda</taxon>
        <taxon>Chromadorea</taxon>
        <taxon>Rhabditida</taxon>
        <taxon>Tylenchina</taxon>
        <taxon>Panagrolaimomorpha</taxon>
        <taxon>Panagrolaimoidea</taxon>
        <taxon>Panagrolaimidae</taxon>
        <taxon>Panagrolaimus</taxon>
    </lineage>
</organism>